<keyword evidence="1" id="KW-0443">Lipid metabolism</keyword>
<keyword evidence="1" id="KW-0276">Fatty acid metabolism</keyword>
<keyword evidence="1 2" id="KW-0808">Transferase</keyword>
<feature type="binding site" evidence="1">
    <location>
        <position position="8"/>
    </location>
    <ligand>
        <name>Mg(2+)</name>
        <dbReference type="ChEBI" id="CHEBI:18420"/>
    </ligand>
</feature>
<evidence type="ECO:0000313" key="2">
    <source>
        <dbReference type="EMBL" id="QKH80419.1"/>
    </source>
</evidence>
<keyword evidence="1" id="KW-0460">Magnesium</keyword>
<dbReference type="RefSeq" id="WP_002842400.1">
    <property type="nucleotide sequence ID" value="NZ_CABKMR010000001.1"/>
</dbReference>
<dbReference type="Pfam" id="PF01648">
    <property type="entry name" value="ACPS"/>
    <property type="match status" value="1"/>
</dbReference>
<name>A0A133N0Q5_FINMA</name>
<dbReference type="EC" id="2.7.8.7" evidence="1"/>
<dbReference type="SUPFAM" id="SSF56214">
    <property type="entry name" value="4'-phosphopantetheinyl transferase"/>
    <property type="match status" value="1"/>
</dbReference>
<protein>
    <recommendedName>
        <fullName evidence="1">Holo-[acyl-carrier-protein] synthase</fullName>
        <shortName evidence="1">Holo-ACP synthase</shortName>
        <ecNumber evidence="1">2.7.8.7</ecNumber>
    </recommendedName>
    <alternativeName>
        <fullName evidence="1">4'-phosphopantetheinyl transferase AcpS</fullName>
    </alternativeName>
</protein>
<comment type="subcellular location">
    <subcellularLocation>
        <location evidence="1">Cytoplasm</location>
    </subcellularLocation>
</comment>
<keyword evidence="1" id="KW-0963">Cytoplasm</keyword>
<dbReference type="Gene3D" id="3.90.470.20">
    <property type="entry name" value="4'-phosphopantetheinyl transferase domain"/>
    <property type="match status" value="1"/>
</dbReference>
<dbReference type="GO" id="GO:0006633">
    <property type="term" value="P:fatty acid biosynthetic process"/>
    <property type="evidence" value="ECO:0007669"/>
    <property type="project" value="UniProtKB-UniRule"/>
</dbReference>
<dbReference type="EMBL" id="CP054000">
    <property type="protein sequence ID" value="QKH80419.1"/>
    <property type="molecule type" value="Genomic_DNA"/>
</dbReference>
<dbReference type="HAMAP" id="MF_00101">
    <property type="entry name" value="AcpS"/>
    <property type="match status" value="1"/>
</dbReference>
<evidence type="ECO:0000256" key="1">
    <source>
        <dbReference type="HAMAP-Rule" id="MF_00101"/>
    </source>
</evidence>
<reference evidence="2 3" key="1">
    <citation type="submission" date="2020-05" db="EMBL/GenBank/DDBJ databases">
        <title>FDA dAtabase for Regulatory Grade micrObial Sequences (FDA-ARGOS): Supporting development and validation of Infectious Disease Dx tests.</title>
        <authorList>
            <person name="Pederson C."/>
            <person name="Tallon L."/>
            <person name="Sadzewicz L."/>
            <person name="Zhao X."/>
            <person name="Vavikolanu K."/>
            <person name="Mehta A."/>
            <person name="Aluvathingal J."/>
            <person name="Nadendla S."/>
            <person name="Myers T."/>
            <person name="Yan Y."/>
            <person name="Sichtig H."/>
        </authorList>
    </citation>
    <scope>NUCLEOTIDE SEQUENCE [LARGE SCALE GENOMIC DNA]</scope>
    <source>
        <strain evidence="2 3">FDAARGOS_764</strain>
    </source>
</reference>
<dbReference type="Proteomes" id="UP000502899">
    <property type="component" value="Chromosome"/>
</dbReference>
<dbReference type="SMR" id="A0A133N0Q5"/>
<keyword evidence="1" id="KW-0479">Metal-binding</keyword>
<dbReference type="InterPro" id="IPR037143">
    <property type="entry name" value="4-PPantetheinyl_Trfase_dom_sf"/>
</dbReference>
<comment type="similarity">
    <text evidence="1">Belongs to the P-Pant transferase superfamily. AcpS family.</text>
</comment>
<keyword evidence="1" id="KW-0444">Lipid biosynthesis</keyword>
<evidence type="ECO:0000313" key="3">
    <source>
        <dbReference type="Proteomes" id="UP000502899"/>
    </source>
</evidence>
<sequence length="117" mass="13304">MKIRCGTDILRVSRIKNIKNLDKFMKKVFTEREISYIESKNRSFETITGMFCMKEAVSKALKTGIGKMSFMDVESIHDDGLVVKLNTDKFPKVLDIDASISHDGEYAVAMCVLMLED</sequence>
<dbReference type="InterPro" id="IPR004568">
    <property type="entry name" value="Ppantetheine-prot_Trfase_dom"/>
</dbReference>
<keyword evidence="1" id="KW-0275">Fatty acid biosynthesis</keyword>
<dbReference type="NCBIfam" id="TIGR00556">
    <property type="entry name" value="pantethn_trn"/>
    <property type="match status" value="1"/>
</dbReference>
<feature type="binding site" evidence="1">
    <location>
        <position position="55"/>
    </location>
    <ligand>
        <name>Mg(2+)</name>
        <dbReference type="ChEBI" id="CHEBI:18420"/>
    </ligand>
</feature>
<comment type="cofactor">
    <cofactor evidence="1">
        <name>Mg(2+)</name>
        <dbReference type="ChEBI" id="CHEBI:18420"/>
    </cofactor>
</comment>
<gene>
    <name evidence="1 2" type="primary">acpS</name>
    <name evidence="2" type="ORF">FOC70_08670</name>
</gene>
<dbReference type="AlphaFoldDB" id="A0A133N0Q5"/>
<accession>A0A133N0Q5</accession>
<dbReference type="GO" id="GO:0008897">
    <property type="term" value="F:holo-[acyl-carrier-protein] synthase activity"/>
    <property type="evidence" value="ECO:0007669"/>
    <property type="project" value="UniProtKB-UniRule"/>
</dbReference>
<dbReference type="GO" id="GO:0005737">
    <property type="term" value="C:cytoplasm"/>
    <property type="evidence" value="ECO:0007669"/>
    <property type="project" value="UniProtKB-SubCell"/>
</dbReference>
<dbReference type="GO" id="GO:0000287">
    <property type="term" value="F:magnesium ion binding"/>
    <property type="evidence" value="ECO:0007669"/>
    <property type="project" value="UniProtKB-UniRule"/>
</dbReference>
<organism evidence="2 3">
    <name type="scientific">Finegoldia magna</name>
    <name type="common">Peptostreptococcus magnus</name>
    <dbReference type="NCBI Taxonomy" id="1260"/>
    <lineage>
        <taxon>Bacteria</taxon>
        <taxon>Bacillati</taxon>
        <taxon>Bacillota</taxon>
        <taxon>Tissierellia</taxon>
        <taxon>Tissierellales</taxon>
        <taxon>Peptoniphilaceae</taxon>
        <taxon>Finegoldia</taxon>
    </lineage>
</organism>
<dbReference type="NCBIfam" id="TIGR00516">
    <property type="entry name" value="acpS"/>
    <property type="match status" value="1"/>
</dbReference>
<proteinExistence type="inferred from homology"/>
<dbReference type="InterPro" id="IPR002582">
    <property type="entry name" value="ACPS"/>
</dbReference>
<comment type="function">
    <text evidence="1">Transfers the 4'-phosphopantetheine moiety from coenzyme A to a Ser of acyl-carrier-protein.</text>
</comment>
<comment type="catalytic activity">
    <reaction evidence="1">
        <text>apo-[ACP] + CoA = holo-[ACP] + adenosine 3',5'-bisphosphate + H(+)</text>
        <dbReference type="Rhea" id="RHEA:12068"/>
        <dbReference type="Rhea" id="RHEA-COMP:9685"/>
        <dbReference type="Rhea" id="RHEA-COMP:9690"/>
        <dbReference type="ChEBI" id="CHEBI:15378"/>
        <dbReference type="ChEBI" id="CHEBI:29999"/>
        <dbReference type="ChEBI" id="CHEBI:57287"/>
        <dbReference type="ChEBI" id="CHEBI:58343"/>
        <dbReference type="ChEBI" id="CHEBI:64479"/>
        <dbReference type="EC" id="2.7.8.7"/>
    </reaction>
</comment>
<dbReference type="InterPro" id="IPR008278">
    <property type="entry name" value="4-PPantetheinyl_Trfase_dom"/>
</dbReference>